<comment type="caution">
    <text evidence="1">The sequence shown here is derived from an EMBL/GenBank/DDBJ whole genome shotgun (WGS) entry which is preliminary data.</text>
</comment>
<dbReference type="AntiFam" id="ANF00074">
    <property type="entry name" value="Shadow ORF (opposite alaS)"/>
</dbReference>
<protein>
    <submittedName>
        <fullName evidence="1">Uncharacterized protein</fullName>
    </submittedName>
</protein>
<reference evidence="1" key="1">
    <citation type="submission" date="2019-08" db="EMBL/GenBank/DDBJ databases">
        <authorList>
            <person name="Kucharzyk K."/>
            <person name="Murdoch R.W."/>
            <person name="Higgins S."/>
            <person name="Loffler F."/>
        </authorList>
    </citation>
    <scope>NUCLEOTIDE SEQUENCE</scope>
</reference>
<name>A0A645C452_9ZZZZ</name>
<accession>A0A645C452</accession>
<gene>
    <name evidence="1" type="ORF">SDC9_119398</name>
</gene>
<proteinExistence type="predicted"/>
<dbReference type="EMBL" id="VSSQ01024737">
    <property type="protein sequence ID" value="MPM72422.1"/>
    <property type="molecule type" value="Genomic_DNA"/>
</dbReference>
<organism evidence="1">
    <name type="scientific">bioreactor metagenome</name>
    <dbReference type="NCBI Taxonomy" id="1076179"/>
    <lineage>
        <taxon>unclassified sequences</taxon>
        <taxon>metagenomes</taxon>
        <taxon>ecological metagenomes</taxon>
    </lineage>
</organism>
<dbReference type="AlphaFoldDB" id="A0A645C452"/>
<sequence>MVGDDLDRHISLRVLSVLDVDEFAGFVHDRTEKVRLKIVGDALNDRRQPFEAHAGVYIFMGQRREVAGLVAVILHKDKVPYLKIAVAVAADRAGRFAAGKLLALVIDYLRAGAAGADRAGGPEVVIRAEAEDALLRQPDLFVPDIESLVVVKIDRRVEAVRVEADALGEKFPGPGDDLGLEVVAEAEVAQHLEECMMARRASDVLDVVRAHALLRGRRARHLRRLQTEEIRLERHHARYRKKEGRVVRHQRKAVIPFASLFLKKFQKQFA</sequence>
<evidence type="ECO:0000313" key="1">
    <source>
        <dbReference type="EMBL" id="MPM72422.1"/>
    </source>
</evidence>